<dbReference type="Gene3D" id="3.30.497.10">
    <property type="entry name" value="Antithrombin, subunit I, domain 2"/>
    <property type="match status" value="2"/>
</dbReference>
<evidence type="ECO:0000313" key="4">
    <source>
        <dbReference type="EnsemblPlants" id="AUR62008742-RA:cds"/>
    </source>
</evidence>
<evidence type="ECO:0000256" key="2">
    <source>
        <dbReference type="RuleBase" id="RU000411"/>
    </source>
</evidence>
<dbReference type="InterPro" id="IPR000215">
    <property type="entry name" value="Serpin_fam"/>
</dbReference>
<proteinExistence type="inferred from homology"/>
<comment type="similarity">
    <text evidence="1 2">Belongs to the serpin family.</text>
</comment>
<dbReference type="InterPro" id="IPR042178">
    <property type="entry name" value="Serpin_sf_1"/>
</dbReference>
<reference evidence="4" key="1">
    <citation type="journal article" date="2017" name="Nature">
        <title>The genome of Chenopodium quinoa.</title>
        <authorList>
            <person name="Jarvis D.E."/>
            <person name="Ho Y.S."/>
            <person name="Lightfoot D.J."/>
            <person name="Schmoeckel S.M."/>
            <person name="Li B."/>
            <person name="Borm T.J.A."/>
            <person name="Ohyanagi H."/>
            <person name="Mineta K."/>
            <person name="Michell C.T."/>
            <person name="Saber N."/>
            <person name="Kharbatia N.M."/>
            <person name="Rupper R.R."/>
            <person name="Sharp A.R."/>
            <person name="Dally N."/>
            <person name="Boughton B.A."/>
            <person name="Woo Y.H."/>
            <person name="Gao G."/>
            <person name="Schijlen E.G.W.M."/>
            <person name="Guo X."/>
            <person name="Momin A.A."/>
            <person name="Negrao S."/>
            <person name="Al-Babili S."/>
            <person name="Gehring C."/>
            <person name="Roessner U."/>
            <person name="Jung C."/>
            <person name="Murphy K."/>
            <person name="Arold S.T."/>
            <person name="Gojobori T."/>
            <person name="van der Linden C.G."/>
            <person name="van Loo E.N."/>
            <person name="Jellen E.N."/>
            <person name="Maughan P.J."/>
            <person name="Tester M."/>
        </authorList>
    </citation>
    <scope>NUCLEOTIDE SEQUENCE [LARGE SCALE GENOMIC DNA]</scope>
    <source>
        <strain evidence="4">cv. PI 614886</strain>
    </source>
</reference>
<dbReference type="EnsemblPlants" id="AUR62008742-RA">
    <property type="protein sequence ID" value="AUR62008742-RA:cds"/>
    <property type="gene ID" value="AUR62008742"/>
</dbReference>
<reference evidence="4" key="2">
    <citation type="submission" date="2021-03" db="UniProtKB">
        <authorList>
            <consortium name="EnsemblPlants"/>
        </authorList>
    </citation>
    <scope>IDENTIFICATION</scope>
</reference>
<sequence>MILSFARVLSTSPLLSLLRNSSNIFRNNYNAKFYGTFATRSVGQHQERNYTKHSKRNFTVDLPSLSPKDSSKKCKNDFSFNVARNILLDGLNKTPQENLFCSPVSTSAVLNMLIPGSKGLTRDQFVNLLCLKEEELNKSSMKLLDVVRPFKGGDGPSISFSNSVWVDKQCPLIQSYKELLENVHDADVKSVDLLCNAEKVKEEVNSWSRTKTEGMIKTILPETLYYNDTVVILANALHFELENSDETLMDPSGAQRSLYYCGEFEGSEVLTMPIKGGKKIAGQDPRSFSIYILVPSEKTDLSNGRSLVGRRKISLSQFLEEMKMGTKVFQKKAGKNELMRFIDSPLSELLYVTDVTQKTRIETNARGTSFSVVTYTTLNGPAHRFPAITPSEKKFVADNPFLFMIQDDFSGAVVSVGTVLSTDL</sequence>
<evidence type="ECO:0000313" key="5">
    <source>
        <dbReference type="Proteomes" id="UP000596660"/>
    </source>
</evidence>
<dbReference type="Pfam" id="PF00079">
    <property type="entry name" value="Serpin"/>
    <property type="match status" value="2"/>
</dbReference>
<keyword evidence="5" id="KW-1185">Reference proteome</keyword>
<dbReference type="PANTHER" id="PTHR11461">
    <property type="entry name" value="SERINE PROTEASE INHIBITOR, SERPIN"/>
    <property type="match status" value="1"/>
</dbReference>
<dbReference type="SUPFAM" id="SSF56574">
    <property type="entry name" value="Serpins"/>
    <property type="match status" value="1"/>
</dbReference>
<dbReference type="Gene3D" id="2.30.39.10">
    <property type="entry name" value="Alpha-1-antitrypsin, domain 1"/>
    <property type="match status" value="1"/>
</dbReference>
<dbReference type="GO" id="GO:0005615">
    <property type="term" value="C:extracellular space"/>
    <property type="evidence" value="ECO:0007669"/>
    <property type="project" value="InterPro"/>
</dbReference>
<name>A0A803LA53_CHEQI</name>
<evidence type="ECO:0000259" key="3">
    <source>
        <dbReference type="SMART" id="SM00093"/>
    </source>
</evidence>
<dbReference type="AlphaFoldDB" id="A0A803LA53"/>
<protein>
    <recommendedName>
        <fullName evidence="3">Serpin domain-containing protein</fullName>
    </recommendedName>
</protein>
<dbReference type="InterPro" id="IPR036186">
    <property type="entry name" value="Serpin_sf"/>
</dbReference>
<dbReference type="Proteomes" id="UP000596660">
    <property type="component" value="Unplaced"/>
</dbReference>
<organism evidence="4 5">
    <name type="scientific">Chenopodium quinoa</name>
    <name type="common">Quinoa</name>
    <dbReference type="NCBI Taxonomy" id="63459"/>
    <lineage>
        <taxon>Eukaryota</taxon>
        <taxon>Viridiplantae</taxon>
        <taxon>Streptophyta</taxon>
        <taxon>Embryophyta</taxon>
        <taxon>Tracheophyta</taxon>
        <taxon>Spermatophyta</taxon>
        <taxon>Magnoliopsida</taxon>
        <taxon>eudicotyledons</taxon>
        <taxon>Gunneridae</taxon>
        <taxon>Pentapetalae</taxon>
        <taxon>Caryophyllales</taxon>
        <taxon>Chenopodiaceae</taxon>
        <taxon>Chenopodioideae</taxon>
        <taxon>Atripliceae</taxon>
        <taxon>Chenopodium</taxon>
    </lineage>
</organism>
<evidence type="ECO:0000256" key="1">
    <source>
        <dbReference type="ARBA" id="ARBA00009500"/>
    </source>
</evidence>
<dbReference type="Gramene" id="AUR62008742-RA">
    <property type="protein sequence ID" value="AUR62008742-RA:cds"/>
    <property type="gene ID" value="AUR62008742"/>
</dbReference>
<accession>A0A803LA53</accession>
<dbReference type="InterPro" id="IPR023796">
    <property type="entry name" value="Serpin_dom"/>
</dbReference>
<dbReference type="SMART" id="SM00093">
    <property type="entry name" value="SERPIN"/>
    <property type="match status" value="1"/>
</dbReference>
<dbReference type="PANTHER" id="PTHR11461:SF315">
    <property type="entry name" value="SERPIN-Z3-LIKE"/>
    <property type="match status" value="1"/>
</dbReference>
<dbReference type="InterPro" id="IPR042185">
    <property type="entry name" value="Serpin_sf_2"/>
</dbReference>
<feature type="domain" description="Serpin" evidence="3">
    <location>
        <begin position="87"/>
        <end position="422"/>
    </location>
</feature>
<dbReference type="GO" id="GO:0004867">
    <property type="term" value="F:serine-type endopeptidase inhibitor activity"/>
    <property type="evidence" value="ECO:0007669"/>
    <property type="project" value="InterPro"/>
</dbReference>